<evidence type="ECO:0000256" key="5">
    <source>
        <dbReference type="ARBA" id="ARBA00023163"/>
    </source>
</evidence>
<dbReference type="PANTHER" id="PTHR13186">
    <property type="entry name" value="MEDIATOR OF RNA POLYMERASE II TRANSCRIPTION SUBUNIT 31"/>
    <property type="match status" value="1"/>
</dbReference>
<feature type="non-terminal residue" evidence="8">
    <location>
        <position position="301"/>
    </location>
</feature>
<protein>
    <recommendedName>
        <fullName evidence="7">Mediator of RNA polymerase II transcription subunit 31</fullName>
    </recommendedName>
</protein>
<dbReference type="GO" id="GO:0006355">
    <property type="term" value="P:regulation of DNA-templated transcription"/>
    <property type="evidence" value="ECO:0007669"/>
    <property type="project" value="InterPro"/>
</dbReference>
<reference evidence="10 11" key="1">
    <citation type="submission" date="2020-04" db="EMBL/GenBank/DDBJ databases">
        <title>Perkinsus olseni comparative genomics.</title>
        <authorList>
            <person name="Bogema D.R."/>
        </authorList>
    </citation>
    <scope>NUCLEOTIDE SEQUENCE [LARGE SCALE GENOMIC DNA]</scope>
    <source>
        <strain evidence="9">ATCC PRA-205</strain>
        <strain evidence="8 10">ATCC PRA-207</strain>
    </source>
</reference>
<evidence type="ECO:0000256" key="4">
    <source>
        <dbReference type="ARBA" id="ARBA00023159"/>
    </source>
</evidence>
<dbReference type="InterPro" id="IPR008831">
    <property type="entry name" value="Mediator_Med31"/>
</dbReference>
<evidence type="ECO:0000256" key="3">
    <source>
        <dbReference type="ARBA" id="ARBA00023015"/>
    </source>
</evidence>
<evidence type="ECO:0000256" key="6">
    <source>
        <dbReference type="ARBA" id="ARBA00023242"/>
    </source>
</evidence>
<dbReference type="Pfam" id="PF05669">
    <property type="entry name" value="Med31"/>
    <property type="match status" value="1"/>
</dbReference>
<evidence type="ECO:0000313" key="10">
    <source>
        <dbReference type="Proteomes" id="UP000553632"/>
    </source>
</evidence>
<dbReference type="InterPro" id="IPR038089">
    <property type="entry name" value="Med31_sf"/>
</dbReference>
<comment type="subcellular location">
    <subcellularLocation>
        <location evidence="1 7">Nucleus</location>
    </subcellularLocation>
</comment>
<dbReference type="Proteomes" id="UP000574390">
    <property type="component" value="Unassembled WGS sequence"/>
</dbReference>
<dbReference type="Proteomes" id="UP000553632">
    <property type="component" value="Unassembled WGS sequence"/>
</dbReference>
<proteinExistence type="inferred from homology"/>
<dbReference type="EMBL" id="JABANM010011444">
    <property type="protein sequence ID" value="KAF4737688.1"/>
    <property type="molecule type" value="Genomic_DNA"/>
</dbReference>
<keyword evidence="5 7" id="KW-0804">Transcription</keyword>
<keyword evidence="10" id="KW-1185">Reference proteome</keyword>
<comment type="caution">
    <text evidence="8">The sequence shown here is derived from an EMBL/GenBank/DDBJ whole genome shotgun (WGS) entry which is preliminary data.</text>
</comment>
<evidence type="ECO:0000313" key="11">
    <source>
        <dbReference type="Proteomes" id="UP000574390"/>
    </source>
</evidence>
<keyword evidence="3 7" id="KW-0805">Transcription regulation</keyword>
<sequence length="301" mass="33984">VEEDCPRWEECLLAATLRATAERLYRSMLADGAPVEVVIDAAGKVLCCLYVKKQYRGEATVKASLAVCKVSIEELASITLEVHRRLPAGRLESASTLQQLLDDTMMLADVLLERNLSWARQAPSRGFLMEIATAVESCGRLERDRAVCKCIARRASYSERTMSSASVSHAISTPHTPPPHVRLLNDAEFAQCLLNVDYVMWLASEGYFEDEAFLNYLKYLEYLREAPYFHLLVYPSSMDMIRILGCPSVRQQLVKEPAAARAVLQEQLWCSWGLRKEEELKEGDEQVDEEMLKSEIIGSEK</sequence>
<organism evidence="8 10">
    <name type="scientific">Perkinsus olseni</name>
    <name type="common">Perkinsus atlanticus</name>
    <dbReference type="NCBI Taxonomy" id="32597"/>
    <lineage>
        <taxon>Eukaryota</taxon>
        <taxon>Sar</taxon>
        <taxon>Alveolata</taxon>
        <taxon>Perkinsozoa</taxon>
        <taxon>Perkinsea</taxon>
        <taxon>Perkinsida</taxon>
        <taxon>Perkinsidae</taxon>
        <taxon>Perkinsus</taxon>
    </lineage>
</organism>
<dbReference type="Gene3D" id="1.10.10.1340">
    <property type="entry name" value="Mediator of RNA polymerase II, submodule Med31 (Soh1)"/>
    <property type="match status" value="1"/>
</dbReference>
<name>A0A7J6R9F1_PEROL</name>
<comment type="function">
    <text evidence="7">Component of the Mediator complex, a coactivator involved in the regulated transcription of nearly all RNA polymerase II-dependent genes. Mediator functions as a bridge to convey information from gene-specific regulatory proteins to the basal RNA polymerase II transcription machinery. Mediator is recruited to promoters by direct interactions with regulatory proteins and serves as a scaffold for the assembly of a functional preinitiation complex with RNA polymerase II and the general transcription factors.</text>
</comment>
<dbReference type="EMBL" id="JABANO010027254">
    <property type="protein sequence ID" value="KAF4717157.1"/>
    <property type="molecule type" value="Genomic_DNA"/>
</dbReference>
<dbReference type="AlphaFoldDB" id="A0A7J6R9F1"/>
<evidence type="ECO:0000256" key="7">
    <source>
        <dbReference type="RuleBase" id="RU364129"/>
    </source>
</evidence>
<keyword evidence="6 7" id="KW-0539">Nucleus</keyword>
<keyword evidence="4 7" id="KW-0010">Activator</keyword>
<comment type="subunit">
    <text evidence="7">Component of the Mediator complex.</text>
</comment>
<accession>A0A7J6R9F1</accession>
<dbReference type="GO" id="GO:0003712">
    <property type="term" value="F:transcription coregulator activity"/>
    <property type="evidence" value="ECO:0007669"/>
    <property type="project" value="InterPro"/>
</dbReference>
<dbReference type="GO" id="GO:0016592">
    <property type="term" value="C:mediator complex"/>
    <property type="evidence" value="ECO:0007669"/>
    <property type="project" value="InterPro"/>
</dbReference>
<evidence type="ECO:0000256" key="2">
    <source>
        <dbReference type="ARBA" id="ARBA00006378"/>
    </source>
</evidence>
<evidence type="ECO:0000313" key="8">
    <source>
        <dbReference type="EMBL" id="KAF4717157.1"/>
    </source>
</evidence>
<evidence type="ECO:0000313" key="9">
    <source>
        <dbReference type="EMBL" id="KAF4737688.1"/>
    </source>
</evidence>
<evidence type="ECO:0000256" key="1">
    <source>
        <dbReference type="ARBA" id="ARBA00004123"/>
    </source>
</evidence>
<comment type="similarity">
    <text evidence="2 7">Belongs to the Mediator complex subunit 31 family.</text>
</comment>
<gene>
    <name evidence="8" type="primary">MED31_3</name>
    <name evidence="9" type="ORF">FOZ62_030670</name>
    <name evidence="8" type="ORF">FOZ63_018593</name>
</gene>